<sequence length="1241" mass="136895">MADNLNQTIGAGNERKAEQSIDLRPTLFIGIGGTGMEVLMRVRRRILNTMWGGSGARTRIESLTEFPVAQFIQFDLDTGAIVDSGRAQSEDLQFDQVKFTDDEKIVEGFDMDKYSRDDDALEKYPHIKEWLSLTPKKIRELGIDPSKGAGQIRAVSRLYLFDKYIKIRDKIRLKLKNLKAGLSHESQLSALGLRMETSKFRIVIVGSVAGGTGSGAFLDMGLMARWLAKSEVGHADVELMLFLPTGYAGANKDRTEANGYAALMELESAMLGNKGYVGRWDAYDQPELPREPYHEVYLIDSGNLAQQHTKDVKDVYHMVADALFEDFASGDFARKKRSVAVNQAQHKNFLHDALVPKNRFADMRLSYSKRFSSFGQAVLDTRQEARRDERAYRWAGAMLMAFFGVGGSDVGANRATDKQRDEFTSAQMALNKTPFSDFPEFSDSAIELKRSSGQFDEYAIVDNLLQDKNGLLLAGVEQRVNVRMDTIKSGFDRKEWPAQVREAVKQLERDAVRDQDSTADTTEDRVTKRRREVLEQIKGNIRTQLYAYLDNKEFGGLEYVLSLVEQIKDKLESPGTGILNALSTNAERYREIKEAVRTREYERLLANLEQTRGGLFGGGEKQAVTVMDHLRTEIANALKFHLRAKAADEAVALMTELSAWLGKRTGVDAQGRAHWNGLVGEFQAGREAVLAMLAQLQHSNAVLQQDLRKDHATLIAIQVNQPEVALPGAAQLREWADDAFKDLGGSRALFPMLGEPAQRADILLKVKRMAERQLALASATDGDTAASDPLFDALEQMNPAERMDKFRKLLACSMPWIDANLAGDFTVKADQFKCFIGVAGAARFKAKFGDELGAGIPTHAGITAAQLEIVETGVPGRAVCYCELSGIPMTVLRGMPGWRTSYRKEAEKNPTHTHIDATQFSHPMAPSTEEIGRLAEDFKYYLLAVMLGILTRSTQRIVPRGQYQFAVARGDVRRIGNERAVRQNGLPSTYRAAIVSRVQDRLAECDAEQTAALAALAHFYETAVYTPKLVEDATGAQESRKGFASAISSEVMHELRDKARRKGMGERELDQLDERLQNSLKDWAVVVADSDEDAYDYEVREPGDDGQPRLKFAMRPEMLETGAMAALLARGAAAGAAVTPGAAGLPGLAPAMPPMPGMPPPLGGMPPPLVEHQYHLGVGGQQYGPFGAMQVVQMVQSGQIAVAGTKVWRVGLTAWGELGQLPELALLLQAPAAPMMPPPLV</sequence>
<dbReference type="InterPro" id="IPR025640">
    <property type="entry name" value="GYF_2"/>
</dbReference>
<protein>
    <submittedName>
        <fullName evidence="2">DUF4339 domain-containing protein</fullName>
    </submittedName>
</protein>
<dbReference type="RefSeq" id="WP_167075791.1">
    <property type="nucleotide sequence ID" value="NZ_VVIW01000003.1"/>
</dbReference>
<dbReference type="EMBL" id="VVIW01000003">
    <property type="protein sequence ID" value="NHZ39922.1"/>
    <property type="molecule type" value="Genomic_DNA"/>
</dbReference>
<dbReference type="Proteomes" id="UP000819052">
    <property type="component" value="Unassembled WGS sequence"/>
</dbReference>
<dbReference type="InterPro" id="IPR036525">
    <property type="entry name" value="Tubulin/FtsZ_GTPase_sf"/>
</dbReference>
<organism evidence="2 3">
    <name type="scientific">Massilia aquatica</name>
    <dbReference type="NCBI Taxonomy" id="2609000"/>
    <lineage>
        <taxon>Bacteria</taxon>
        <taxon>Pseudomonadati</taxon>
        <taxon>Pseudomonadota</taxon>
        <taxon>Betaproteobacteria</taxon>
        <taxon>Burkholderiales</taxon>
        <taxon>Oxalobacteraceae</taxon>
        <taxon>Telluria group</taxon>
        <taxon>Massilia</taxon>
    </lineage>
</organism>
<dbReference type="InterPro" id="IPR025904">
    <property type="entry name" value="Tubulin-like"/>
</dbReference>
<proteinExistence type="predicted"/>
<evidence type="ECO:0000259" key="1">
    <source>
        <dbReference type="Pfam" id="PF14237"/>
    </source>
</evidence>
<accession>A0ABX0M6F9</accession>
<keyword evidence="3" id="KW-1185">Reference proteome</keyword>
<feature type="domain" description="GYF" evidence="1">
    <location>
        <begin position="1174"/>
        <end position="1224"/>
    </location>
</feature>
<evidence type="ECO:0000313" key="3">
    <source>
        <dbReference type="Proteomes" id="UP000819052"/>
    </source>
</evidence>
<dbReference type="Gene3D" id="3.40.50.1440">
    <property type="entry name" value="Tubulin/FtsZ, GTPase domain"/>
    <property type="match status" value="1"/>
</dbReference>
<gene>
    <name evidence="2" type="ORF">F1609_07070</name>
</gene>
<comment type="caution">
    <text evidence="2">The sequence shown here is derived from an EMBL/GenBank/DDBJ whole genome shotgun (WGS) entry which is preliminary data.</text>
</comment>
<reference evidence="2 3" key="1">
    <citation type="submission" date="2019-09" db="EMBL/GenBank/DDBJ databases">
        <title>Taxonomy of Antarctic Massilia spp.: description of Massilia rubra sp. nov., Massilia aquatica sp. nov., Massilia mucilaginosa sp. nov., Massilia frigida sp. nov. isolated from streams, lakes and regoliths.</title>
        <authorList>
            <person name="Holochova P."/>
            <person name="Sedlacek I."/>
            <person name="Kralova S."/>
            <person name="Maslanova I."/>
            <person name="Busse H.-J."/>
            <person name="Stankova E."/>
            <person name="Vrbovska V."/>
            <person name="Kovarovic V."/>
            <person name="Bartak M."/>
            <person name="Svec P."/>
            <person name="Pantucek R."/>
        </authorList>
    </citation>
    <scope>NUCLEOTIDE SEQUENCE [LARGE SCALE GENOMIC DNA]</scope>
    <source>
        <strain evidence="2 3">CCM 8693</strain>
    </source>
</reference>
<dbReference type="Pfam" id="PF13809">
    <property type="entry name" value="Tubulin_2"/>
    <property type="match status" value="1"/>
</dbReference>
<name>A0ABX0M6F9_9BURK</name>
<evidence type="ECO:0000313" key="2">
    <source>
        <dbReference type="EMBL" id="NHZ39922.1"/>
    </source>
</evidence>
<dbReference type="Pfam" id="PF14237">
    <property type="entry name" value="GYF_2"/>
    <property type="match status" value="1"/>
</dbReference>